<dbReference type="PRINTS" id="PR00413">
    <property type="entry name" value="HADHALOGNASE"/>
</dbReference>
<dbReference type="EMBL" id="JBDIVE010000001">
    <property type="protein sequence ID" value="MEN3067401.1"/>
    <property type="molecule type" value="Genomic_DNA"/>
</dbReference>
<accession>A0ABU9YUJ2</accession>
<comment type="caution">
    <text evidence="1">The sequence shown here is derived from an EMBL/GenBank/DDBJ whole genome shotgun (WGS) entry which is preliminary data.</text>
</comment>
<keyword evidence="2" id="KW-1185">Reference proteome</keyword>
<dbReference type="InterPro" id="IPR006439">
    <property type="entry name" value="HAD-SF_hydro_IA"/>
</dbReference>
<name>A0ABU9YUJ2_9RHOO</name>
<dbReference type="InterPro" id="IPR023198">
    <property type="entry name" value="PGP-like_dom2"/>
</dbReference>
<dbReference type="InterPro" id="IPR041492">
    <property type="entry name" value="HAD_2"/>
</dbReference>
<dbReference type="Proteomes" id="UP001410394">
    <property type="component" value="Unassembled WGS sequence"/>
</dbReference>
<dbReference type="CDD" id="cd07505">
    <property type="entry name" value="HAD_BPGM-like"/>
    <property type="match status" value="1"/>
</dbReference>
<dbReference type="Gene3D" id="3.40.50.1000">
    <property type="entry name" value="HAD superfamily/HAD-like"/>
    <property type="match status" value="1"/>
</dbReference>
<dbReference type="Pfam" id="PF13419">
    <property type="entry name" value="HAD_2"/>
    <property type="match status" value="1"/>
</dbReference>
<dbReference type="SUPFAM" id="SSF56784">
    <property type="entry name" value="HAD-like"/>
    <property type="match status" value="1"/>
</dbReference>
<reference evidence="1 2" key="1">
    <citation type="journal article" date="2018" name="Int. J. Syst. Evol. Microbiol.">
        <title>Uliginosibacterium sediminicola sp. nov., isolated from freshwater sediment.</title>
        <authorList>
            <person name="Hwang W.M."/>
            <person name="Kim S.M."/>
            <person name="Kang K."/>
            <person name="Ahn T.Y."/>
        </authorList>
    </citation>
    <scope>NUCLEOTIDE SEQUENCE [LARGE SCALE GENOMIC DNA]</scope>
    <source>
        <strain evidence="1 2">M1-21</strain>
    </source>
</reference>
<proteinExistence type="predicted"/>
<sequence length="220" mass="24031">MQLRLSRPDAVIFDMDGLLLDSERLALALHEQAASDLGLRWDHDISLKMVGLNSRDSAHILTEAFGADYPLDALNARFGELYERAIQAGSIPLKPFVRELLQRLEALRIPCAVATSTRRVRAEAKLSHAKLLPQFKALACGDEVLRGKPHPEIYELAAQRVGAQPTRCLALEDSNAGVRAAVSAGMKVVMVPDLLRPDADIRRLGVPAVESLRDVLAALS</sequence>
<dbReference type="PANTHER" id="PTHR18901">
    <property type="entry name" value="2-DEOXYGLUCOSE-6-PHOSPHATE PHOSPHATASE 2"/>
    <property type="match status" value="1"/>
</dbReference>
<dbReference type="SFLD" id="SFLDS00003">
    <property type="entry name" value="Haloacid_Dehalogenase"/>
    <property type="match status" value="1"/>
</dbReference>
<organism evidence="1 2">
    <name type="scientific">Uliginosibacterium sediminicola</name>
    <dbReference type="NCBI Taxonomy" id="2024550"/>
    <lineage>
        <taxon>Bacteria</taxon>
        <taxon>Pseudomonadati</taxon>
        <taxon>Pseudomonadota</taxon>
        <taxon>Betaproteobacteria</taxon>
        <taxon>Rhodocyclales</taxon>
        <taxon>Zoogloeaceae</taxon>
        <taxon>Uliginosibacterium</taxon>
    </lineage>
</organism>
<evidence type="ECO:0000313" key="2">
    <source>
        <dbReference type="Proteomes" id="UP001410394"/>
    </source>
</evidence>
<dbReference type="RefSeq" id="WP_345918167.1">
    <property type="nucleotide sequence ID" value="NZ_JBDIVE010000001.1"/>
</dbReference>
<dbReference type="NCBIfam" id="TIGR01509">
    <property type="entry name" value="HAD-SF-IA-v3"/>
    <property type="match status" value="1"/>
</dbReference>
<protein>
    <submittedName>
        <fullName evidence="1">HAD family phosphatase</fullName>
    </submittedName>
</protein>
<gene>
    <name evidence="1" type="ORF">ABDB84_02850</name>
</gene>
<evidence type="ECO:0000313" key="1">
    <source>
        <dbReference type="EMBL" id="MEN3067401.1"/>
    </source>
</evidence>
<dbReference type="Gene3D" id="1.10.150.240">
    <property type="entry name" value="Putative phosphatase, domain 2"/>
    <property type="match status" value="1"/>
</dbReference>
<dbReference type="InterPro" id="IPR023214">
    <property type="entry name" value="HAD_sf"/>
</dbReference>
<dbReference type="SFLD" id="SFLDG01129">
    <property type="entry name" value="C1.5:_HAD__Beta-PGM__Phosphata"/>
    <property type="match status" value="1"/>
</dbReference>
<dbReference type="PANTHER" id="PTHR18901:SF38">
    <property type="entry name" value="PSEUDOURIDINE-5'-PHOSPHATASE"/>
    <property type="match status" value="1"/>
</dbReference>
<dbReference type="InterPro" id="IPR036412">
    <property type="entry name" value="HAD-like_sf"/>
</dbReference>
<dbReference type="SFLD" id="SFLDG01135">
    <property type="entry name" value="C1.5.6:_HAD__Beta-PGM__Phospha"/>
    <property type="match status" value="1"/>
</dbReference>